<feature type="transmembrane region" description="Helical" evidence="7">
    <location>
        <begin position="503"/>
        <end position="523"/>
    </location>
</feature>
<dbReference type="HOGENOM" id="CLU_016053_1_0_1"/>
<evidence type="ECO:0000256" key="3">
    <source>
        <dbReference type="ARBA" id="ARBA00022692"/>
    </source>
</evidence>
<evidence type="ECO:0000256" key="7">
    <source>
        <dbReference type="SAM" id="Phobius"/>
    </source>
</evidence>
<evidence type="ECO:0000313" key="10">
    <source>
        <dbReference type="Proteomes" id="UP000002499"/>
    </source>
</evidence>
<feature type="transmembrane region" description="Helical" evidence="7">
    <location>
        <begin position="286"/>
        <end position="308"/>
    </location>
</feature>
<gene>
    <name evidence="9" type="ORF">MAC_08278</name>
</gene>
<evidence type="ECO:0000313" key="9">
    <source>
        <dbReference type="EMBL" id="EFY85687.1"/>
    </source>
</evidence>
<feature type="transmembrane region" description="Helical" evidence="7">
    <location>
        <begin position="436"/>
        <end position="457"/>
    </location>
</feature>
<dbReference type="Proteomes" id="UP000002499">
    <property type="component" value="Unassembled WGS sequence"/>
</dbReference>
<dbReference type="PANTHER" id="PTHR22950:SF461">
    <property type="entry name" value="AMINO ACID TRANSPORTER TRANSMEMBRANE DOMAIN-CONTAINING PROTEIN"/>
    <property type="match status" value="1"/>
</dbReference>
<dbReference type="InParanoid" id="E9EEI0"/>
<feature type="domain" description="Amino acid transporter transmembrane" evidence="8">
    <location>
        <begin position="130"/>
        <end position="177"/>
    </location>
</feature>
<feature type="transmembrane region" description="Helical" evidence="7">
    <location>
        <begin position="566"/>
        <end position="589"/>
    </location>
</feature>
<evidence type="ECO:0000256" key="4">
    <source>
        <dbReference type="ARBA" id="ARBA00022989"/>
    </source>
</evidence>
<name>E9EEI0_METAQ</name>
<reference evidence="9 10" key="1">
    <citation type="journal article" date="2011" name="PLoS Genet.">
        <title>Genome sequencing and comparative transcriptomics of the model entomopathogenic fungi Metarhizium anisopliae and M. acridum.</title>
        <authorList>
            <person name="Gao Q."/>
            <person name="Jin K."/>
            <person name="Ying S.H."/>
            <person name="Zhang Y."/>
            <person name="Xiao G."/>
            <person name="Shang Y."/>
            <person name="Duan Z."/>
            <person name="Hu X."/>
            <person name="Xie X.Q."/>
            <person name="Zhou G."/>
            <person name="Peng G."/>
            <person name="Luo Z."/>
            <person name="Huang W."/>
            <person name="Wang B."/>
            <person name="Fang W."/>
            <person name="Wang S."/>
            <person name="Zhong Y."/>
            <person name="Ma L.J."/>
            <person name="St Leger R.J."/>
            <person name="Zhao G.P."/>
            <person name="Pei Y."/>
            <person name="Feng M.G."/>
            <person name="Xia Y."/>
            <person name="Wang C."/>
        </authorList>
    </citation>
    <scope>NUCLEOTIDE SEQUENCE [LARGE SCALE GENOMIC DNA]</scope>
    <source>
        <strain evidence="9 10">CQMa 102</strain>
    </source>
</reference>
<dbReference type="OrthoDB" id="40134at2759"/>
<comment type="similarity">
    <text evidence="2">Belongs to the amino acid/polyamine transporter 2 family.</text>
</comment>
<proteinExistence type="inferred from homology"/>
<accession>E9EEI0</accession>
<feature type="domain" description="Amino acid transporter transmembrane" evidence="8">
    <location>
        <begin position="211"/>
        <end position="526"/>
    </location>
</feature>
<evidence type="ECO:0000256" key="1">
    <source>
        <dbReference type="ARBA" id="ARBA00004141"/>
    </source>
</evidence>
<feature type="compositionally biased region" description="Basic and acidic residues" evidence="6">
    <location>
        <begin position="1"/>
        <end position="12"/>
    </location>
</feature>
<comment type="subcellular location">
    <subcellularLocation>
        <location evidence="1">Membrane</location>
        <topology evidence="1">Multi-pass membrane protein</topology>
    </subcellularLocation>
</comment>
<organism evidence="10">
    <name type="scientific">Metarhizium acridum (strain CQMa 102)</name>
    <dbReference type="NCBI Taxonomy" id="655827"/>
    <lineage>
        <taxon>Eukaryota</taxon>
        <taxon>Fungi</taxon>
        <taxon>Dikarya</taxon>
        <taxon>Ascomycota</taxon>
        <taxon>Pezizomycotina</taxon>
        <taxon>Sordariomycetes</taxon>
        <taxon>Hypocreomycetidae</taxon>
        <taxon>Hypocreales</taxon>
        <taxon>Clavicipitaceae</taxon>
        <taxon>Metarhizium</taxon>
    </lineage>
</organism>
<feature type="transmembrane region" description="Helical" evidence="7">
    <location>
        <begin position="127"/>
        <end position="146"/>
    </location>
</feature>
<dbReference type="OMA" id="QAFIYFW"/>
<dbReference type="PANTHER" id="PTHR22950">
    <property type="entry name" value="AMINO ACID TRANSPORTER"/>
    <property type="match status" value="1"/>
</dbReference>
<keyword evidence="3 7" id="KW-0812">Transmembrane</keyword>
<dbReference type="eggNOG" id="ENOG502QURM">
    <property type="taxonomic scope" value="Eukaryota"/>
</dbReference>
<dbReference type="GO" id="GO:0015179">
    <property type="term" value="F:L-amino acid transmembrane transporter activity"/>
    <property type="evidence" value="ECO:0007669"/>
    <property type="project" value="TreeGrafter"/>
</dbReference>
<keyword evidence="5 7" id="KW-0472">Membrane</keyword>
<feature type="transmembrane region" description="Helical" evidence="7">
    <location>
        <begin position="395"/>
        <end position="416"/>
    </location>
</feature>
<evidence type="ECO:0000259" key="8">
    <source>
        <dbReference type="Pfam" id="PF01490"/>
    </source>
</evidence>
<feature type="transmembrane region" description="Helical" evidence="7">
    <location>
        <begin position="477"/>
        <end position="497"/>
    </location>
</feature>
<protein>
    <submittedName>
        <fullName evidence="9">Amino acid transporter</fullName>
    </submittedName>
</protein>
<keyword evidence="4 7" id="KW-1133">Transmembrane helix</keyword>
<dbReference type="STRING" id="655827.E9EEI0"/>
<evidence type="ECO:0000256" key="6">
    <source>
        <dbReference type="SAM" id="MobiDB-lite"/>
    </source>
</evidence>
<evidence type="ECO:0000256" key="5">
    <source>
        <dbReference type="ARBA" id="ARBA00023136"/>
    </source>
</evidence>
<dbReference type="InterPro" id="IPR013057">
    <property type="entry name" value="AA_transpt_TM"/>
</dbReference>
<dbReference type="GO" id="GO:0016020">
    <property type="term" value="C:membrane"/>
    <property type="evidence" value="ECO:0007669"/>
    <property type="project" value="UniProtKB-SubCell"/>
</dbReference>
<keyword evidence="10" id="KW-1185">Reference proteome</keyword>
<sequence>MEDSEKAVEHQASRPNFHGLGQDDKAEPVSLATPPRMRRLHDPEVSFQEYHHYARTTRAEQDALPKPTGKKSLLHYLVPNLQKVETGPADVATRPDLNTSDIEQRNMISDQEWTNASRALRTAGTGAVFYLITTDILGPFGLPYAFATTGWGPGTALYTVFGFMAGLSGYLLWDCFMGRLILDYKMVISRLSLPRRSTNALAGLDSFQFPIKSFGDMGFRVYGTWCRYLFNILQAIQLICNVGAIIISNGEALSEAVKFKLCYAICCLVWALAGFVLGQIRTLQKFTWLANVAVFINLLIMFITMGAAAHTPPLYSASASSAGYSIDPALVTPVDGTYPPVQHSAALPVSGNFAASLNGAMQAVYSYGGSMIFPEFMAEVGRPRDFLKGMWSAQLFIYICYMLYGLFMYGFQGQYVQTPAYLGISAYGLQTAGNSLAIVSALIAATLYGNIGIKVLYNNILVEFFKAPPLESKHGRYIWFALVPIYWSIAYVIGAAVPDFAGFTGIVAAACILQFTYSFPPLLHMGYQIQKSAMEGETGFDPSTGVLAVRDRGIKRWMRGFSGARWYLNIFNLLYFLGAMALCALGIYASVVNLIQIYAVPQLNAFGCKSPLDVSA</sequence>
<dbReference type="AlphaFoldDB" id="E9EEI0"/>
<dbReference type="Pfam" id="PF01490">
    <property type="entry name" value="Aa_trans"/>
    <property type="match status" value="2"/>
</dbReference>
<feature type="region of interest" description="Disordered" evidence="6">
    <location>
        <begin position="1"/>
        <end position="42"/>
    </location>
</feature>
<evidence type="ECO:0000256" key="2">
    <source>
        <dbReference type="ARBA" id="ARBA00008066"/>
    </source>
</evidence>
<dbReference type="EMBL" id="GL698569">
    <property type="protein sequence ID" value="EFY85687.1"/>
    <property type="molecule type" value="Genomic_DNA"/>
</dbReference>
<feature type="transmembrane region" description="Helical" evidence="7">
    <location>
        <begin position="261"/>
        <end position="280"/>
    </location>
</feature>
<feature type="transmembrane region" description="Helical" evidence="7">
    <location>
        <begin position="158"/>
        <end position="182"/>
    </location>
</feature>